<organism evidence="7 8">
    <name type="scientific">Clostridium faecium</name>
    <dbReference type="NCBI Taxonomy" id="2762223"/>
    <lineage>
        <taxon>Bacteria</taxon>
        <taxon>Bacillati</taxon>
        <taxon>Bacillota</taxon>
        <taxon>Clostridia</taxon>
        <taxon>Eubacteriales</taxon>
        <taxon>Clostridiaceae</taxon>
        <taxon>Clostridium</taxon>
    </lineage>
</organism>
<evidence type="ECO:0000256" key="5">
    <source>
        <dbReference type="ARBA" id="ARBA00023014"/>
    </source>
</evidence>
<dbReference type="RefSeq" id="WP_191739854.1">
    <property type="nucleotide sequence ID" value="NZ_JACSQB010000052.1"/>
</dbReference>
<dbReference type="InterPro" id="IPR058240">
    <property type="entry name" value="rSAM_sf"/>
</dbReference>
<dbReference type="SMART" id="SM00729">
    <property type="entry name" value="Elp3"/>
    <property type="match status" value="1"/>
</dbReference>
<reference evidence="7 8" key="1">
    <citation type="submission" date="2020-08" db="EMBL/GenBank/DDBJ databases">
        <title>A Genomic Blueprint of the Chicken Gut Microbiome.</title>
        <authorList>
            <person name="Gilroy R."/>
            <person name="Ravi A."/>
            <person name="Getino M."/>
            <person name="Pursley I."/>
            <person name="Horton D.L."/>
            <person name="Alikhan N.-F."/>
            <person name="Baker D."/>
            <person name="Gharbi K."/>
            <person name="Hall N."/>
            <person name="Watson M."/>
            <person name="Adriaenssens E.M."/>
            <person name="Foster-Nyarko E."/>
            <person name="Jarju S."/>
            <person name="Secka A."/>
            <person name="Antonio M."/>
            <person name="Oren A."/>
            <person name="Chaudhuri R."/>
            <person name="La Ragione R.M."/>
            <person name="Hildebrand F."/>
            <person name="Pallen M.J."/>
        </authorList>
    </citation>
    <scope>NUCLEOTIDE SEQUENCE [LARGE SCALE GENOMIC DNA]</scope>
    <source>
        <strain evidence="7 8">N37</strain>
    </source>
</reference>
<name>A0ABR8YRL8_9CLOT</name>
<dbReference type="PANTHER" id="PTHR43409">
    <property type="entry name" value="ANAEROBIC MAGNESIUM-PROTOPORPHYRIN IX MONOMETHYL ESTER CYCLASE-RELATED"/>
    <property type="match status" value="1"/>
</dbReference>
<evidence type="ECO:0000256" key="2">
    <source>
        <dbReference type="ARBA" id="ARBA00022691"/>
    </source>
</evidence>
<comment type="caution">
    <text evidence="7">The sequence shown here is derived from an EMBL/GenBank/DDBJ whole genome shotgun (WGS) entry which is preliminary data.</text>
</comment>
<dbReference type="SFLD" id="SFLDG01082">
    <property type="entry name" value="B12-binding_domain_containing"/>
    <property type="match status" value="1"/>
</dbReference>
<keyword evidence="4" id="KW-0408">Iron</keyword>
<keyword evidence="5" id="KW-0411">Iron-sulfur</keyword>
<dbReference type="Gene3D" id="3.80.30.20">
    <property type="entry name" value="tm_1862 like domain"/>
    <property type="match status" value="1"/>
</dbReference>
<keyword evidence="8" id="KW-1185">Reference proteome</keyword>
<keyword evidence="3" id="KW-0479">Metal-binding</keyword>
<dbReference type="Proteomes" id="UP000627166">
    <property type="component" value="Unassembled WGS sequence"/>
</dbReference>
<dbReference type="InterPro" id="IPR006638">
    <property type="entry name" value="Elp3/MiaA/NifB-like_rSAM"/>
</dbReference>
<dbReference type="CDD" id="cd01335">
    <property type="entry name" value="Radical_SAM"/>
    <property type="match status" value="1"/>
</dbReference>
<protein>
    <submittedName>
        <fullName evidence="7">Radical SAM protein</fullName>
    </submittedName>
</protein>
<gene>
    <name evidence="7" type="ORF">H9637_07455</name>
</gene>
<evidence type="ECO:0000256" key="3">
    <source>
        <dbReference type="ARBA" id="ARBA00022723"/>
    </source>
</evidence>
<evidence type="ECO:0000313" key="7">
    <source>
        <dbReference type="EMBL" id="MBD8046878.1"/>
    </source>
</evidence>
<evidence type="ECO:0000256" key="4">
    <source>
        <dbReference type="ARBA" id="ARBA00023004"/>
    </source>
</evidence>
<evidence type="ECO:0000259" key="6">
    <source>
        <dbReference type="PROSITE" id="PS51918"/>
    </source>
</evidence>
<accession>A0ABR8YRL8</accession>
<dbReference type="Pfam" id="PF04055">
    <property type="entry name" value="Radical_SAM"/>
    <property type="match status" value="1"/>
</dbReference>
<comment type="cofactor">
    <cofactor evidence="1">
        <name>[4Fe-4S] cluster</name>
        <dbReference type="ChEBI" id="CHEBI:49883"/>
    </cofactor>
</comment>
<dbReference type="SFLD" id="SFLDS00029">
    <property type="entry name" value="Radical_SAM"/>
    <property type="match status" value="1"/>
</dbReference>
<sequence length="562" mass="65628">MIKNICILMSPSESLFQYTEKIYALSINLGLGVLGGYLQDKGYNVKMRDLNITLVNKYKDENSKKLFEIVFDINKFKNYIFTGNDIEIDSLIESFLSEYDIANEDIYGVSIGSDFSFLQIQFGFLLAKYIKIKFNKHVFIGGNNISFLYIFKDVFKEMWEIVLSEFKFIINGPGERCIDEIIQDLNNNTNSDKLSSINGIINYIDGEIISNPTMKPLIIKPDWGDMDLSYYTKCMISENDSEKAIKENLIYFYKWPDTFAGSVGQIINKYNKLRRSDVSNKLIIPYIFNYNCPYNCAFCTQSDIDRSSIIGGDPDEVIKDVIALKEKYNTNYFYFLNNAFNFSPKFVDSFCKKIIDINLEIHWSDCGRFNNLTYERLELMKKAGCVKLTFGFESGSLKIIELIDKRINLDHAERVLKWCYELGIWVDIEVIVGLPQEYDEDFNATCEFINKNKKYINYFWINEFFVVPNSLIGRYPEKYGIELIKDINNYRKLLDNNLKMFKRESDNVMTSNSKLFGFNEINRRNFDAIVSDNRKKISKLSNMQNSEFNEAAKFYTMLCEIK</sequence>
<dbReference type="SUPFAM" id="SSF102114">
    <property type="entry name" value="Radical SAM enzymes"/>
    <property type="match status" value="1"/>
</dbReference>
<feature type="domain" description="Radical SAM core" evidence="6">
    <location>
        <begin position="278"/>
        <end position="497"/>
    </location>
</feature>
<dbReference type="InterPro" id="IPR023404">
    <property type="entry name" value="rSAM_horseshoe"/>
</dbReference>
<evidence type="ECO:0000313" key="8">
    <source>
        <dbReference type="Proteomes" id="UP000627166"/>
    </source>
</evidence>
<dbReference type="PROSITE" id="PS51918">
    <property type="entry name" value="RADICAL_SAM"/>
    <property type="match status" value="1"/>
</dbReference>
<evidence type="ECO:0000256" key="1">
    <source>
        <dbReference type="ARBA" id="ARBA00001966"/>
    </source>
</evidence>
<proteinExistence type="predicted"/>
<dbReference type="InterPro" id="IPR051198">
    <property type="entry name" value="BchE-like"/>
</dbReference>
<dbReference type="InterPro" id="IPR007197">
    <property type="entry name" value="rSAM"/>
</dbReference>
<dbReference type="EMBL" id="JACSQB010000052">
    <property type="protein sequence ID" value="MBD8046878.1"/>
    <property type="molecule type" value="Genomic_DNA"/>
</dbReference>
<keyword evidence="2" id="KW-0949">S-adenosyl-L-methionine</keyword>